<protein>
    <recommendedName>
        <fullName evidence="1">AAA+ ATPase domain-containing protein</fullName>
    </recommendedName>
</protein>
<dbReference type="OrthoDB" id="5500217at2"/>
<dbReference type="EMBL" id="SSMQ01000116">
    <property type="protein sequence ID" value="TKC93712.1"/>
    <property type="molecule type" value="Genomic_DNA"/>
</dbReference>
<evidence type="ECO:0000313" key="2">
    <source>
        <dbReference type="EMBL" id="TKC93712.1"/>
    </source>
</evidence>
<evidence type="ECO:0000259" key="1">
    <source>
        <dbReference type="SMART" id="SM00382"/>
    </source>
</evidence>
<name>A0A4U1IIN3_9BACT</name>
<accession>A0A4U1IIN3</accession>
<reference evidence="2 3" key="1">
    <citation type="submission" date="2019-04" db="EMBL/GenBank/DDBJ databases">
        <authorList>
            <person name="Li Y."/>
            <person name="Wang J."/>
        </authorList>
    </citation>
    <scope>NUCLEOTIDE SEQUENCE [LARGE SCALE GENOMIC DNA]</scope>
    <source>
        <strain evidence="2 3">DSM 14668</strain>
    </source>
</reference>
<sequence>MAPCGSNDPELQYRTHPARLDGDNELLVNAMGQTTPLRCSVCHRRRPQVCGGYCACGAYVWEIVPHEVPLGIVVESLDGDRSLRPTEFPALLSKALGGVVLGLKVLVGGAPGAGKSTLCAELASQIAENLDGLGYWLDAEQNRDLVRELFPRTGSSARNIRLVSRIRGNKCKVGWREALQAVPRDAAVVVVDSLQRWGRSYTEQTALLDEVATLTPTVLVVSHFNKAGQFAGPMGNEYDADATAIVRTTSVEVTKCRWSPCPRTVSRPAAIS</sequence>
<dbReference type="InterPro" id="IPR027417">
    <property type="entry name" value="P-loop_NTPase"/>
</dbReference>
<dbReference type="PANTHER" id="PTHR32472">
    <property type="entry name" value="DNA REPAIR PROTEIN RADA"/>
    <property type="match status" value="1"/>
</dbReference>
<organism evidence="2 3">
    <name type="scientific">Polyangium fumosum</name>
    <dbReference type="NCBI Taxonomy" id="889272"/>
    <lineage>
        <taxon>Bacteria</taxon>
        <taxon>Pseudomonadati</taxon>
        <taxon>Myxococcota</taxon>
        <taxon>Polyangia</taxon>
        <taxon>Polyangiales</taxon>
        <taxon>Polyangiaceae</taxon>
        <taxon>Polyangium</taxon>
    </lineage>
</organism>
<dbReference type="Gene3D" id="3.40.50.300">
    <property type="entry name" value="P-loop containing nucleotide triphosphate hydrolases"/>
    <property type="match status" value="1"/>
</dbReference>
<dbReference type="PANTHER" id="PTHR32472:SF10">
    <property type="entry name" value="DNA REPAIR PROTEIN RADA-LIKE PROTEIN"/>
    <property type="match status" value="1"/>
</dbReference>
<comment type="caution">
    <text evidence="2">The sequence shown here is derived from an EMBL/GenBank/DDBJ whole genome shotgun (WGS) entry which is preliminary data.</text>
</comment>
<dbReference type="AlphaFoldDB" id="A0A4U1IIN3"/>
<proteinExistence type="predicted"/>
<dbReference type="GO" id="GO:0000725">
    <property type="term" value="P:recombinational repair"/>
    <property type="evidence" value="ECO:0007669"/>
    <property type="project" value="TreeGrafter"/>
</dbReference>
<evidence type="ECO:0000313" key="3">
    <source>
        <dbReference type="Proteomes" id="UP000309215"/>
    </source>
</evidence>
<dbReference type="InterPro" id="IPR003593">
    <property type="entry name" value="AAA+_ATPase"/>
</dbReference>
<gene>
    <name evidence="2" type="ORF">E8A74_49050</name>
</gene>
<dbReference type="SUPFAM" id="SSF52540">
    <property type="entry name" value="P-loop containing nucleoside triphosphate hydrolases"/>
    <property type="match status" value="1"/>
</dbReference>
<keyword evidence="3" id="KW-1185">Reference proteome</keyword>
<dbReference type="Proteomes" id="UP000309215">
    <property type="component" value="Unassembled WGS sequence"/>
</dbReference>
<feature type="domain" description="AAA+ ATPase" evidence="1">
    <location>
        <begin position="101"/>
        <end position="257"/>
    </location>
</feature>
<dbReference type="SMART" id="SM00382">
    <property type="entry name" value="AAA"/>
    <property type="match status" value="1"/>
</dbReference>